<evidence type="ECO:0000313" key="7">
    <source>
        <dbReference type="EMBL" id="KAH3664750.1"/>
    </source>
</evidence>
<evidence type="ECO:0000256" key="1">
    <source>
        <dbReference type="ARBA" id="ARBA00004370"/>
    </source>
</evidence>
<accession>A0A9P8P488</accession>
<sequence length="105" mass="11226">MRYQLCFTLGGLCLIGGAMGFARKRSMPSLIAGVSMSALYFTAGYLLKNNMEWGIHTALATSAVLCGAGISRSLKVGFKPVPASLTVLGAASSAYYAYKYTQFYM</sequence>
<reference evidence="7" key="2">
    <citation type="submission" date="2021-01" db="EMBL/GenBank/DDBJ databases">
        <authorList>
            <person name="Schikora-Tamarit M.A."/>
        </authorList>
    </citation>
    <scope>NUCLEOTIDE SEQUENCE</scope>
    <source>
        <strain evidence="7">NCAIM Y.01608</strain>
    </source>
</reference>
<evidence type="ECO:0000256" key="2">
    <source>
        <dbReference type="ARBA" id="ARBA00007590"/>
    </source>
</evidence>
<reference evidence="7" key="1">
    <citation type="journal article" date="2021" name="Open Biol.">
        <title>Shared evolutionary footprints suggest mitochondrial oxidative damage underlies multiple complex I losses in fungi.</title>
        <authorList>
            <person name="Schikora-Tamarit M.A."/>
            <person name="Marcet-Houben M."/>
            <person name="Nosek J."/>
            <person name="Gabaldon T."/>
        </authorList>
    </citation>
    <scope>NUCLEOTIDE SEQUENCE</scope>
    <source>
        <strain evidence="7">NCAIM Y.01608</strain>
    </source>
</reference>
<keyword evidence="5 6" id="KW-0472">Membrane</keyword>
<dbReference type="Proteomes" id="UP000788993">
    <property type="component" value="Unassembled WGS sequence"/>
</dbReference>
<dbReference type="PANTHER" id="PTHR12668:SF53">
    <property type="entry name" value="TMEM14 PROTEIN HOMOLOG YJR085C"/>
    <property type="match status" value="1"/>
</dbReference>
<keyword evidence="4 6" id="KW-1133">Transmembrane helix</keyword>
<evidence type="ECO:0000256" key="4">
    <source>
        <dbReference type="ARBA" id="ARBA00022989"/>
    </source>
</evidence>
<protein>
    <recommendedName>
        <fullName evidence="9">Transmembrane protein 14</fullName>
    </recommendedName>
</protein>
<gene>
    <name evidence="7" type="ORF">OGATHE_003565</name>
</gene>
<feature type="transmembrane region" description="Helical" evidence="6">
    <location>
        <begin position="30"/>
        <end position="47"/>
    </location>
</feature>
<evidence type="ECO:0000256" key="6">
    <source>
        <dbReference type="SAM" id="Phobius"/>
    </source>
</evidence>
<comment type="similarity">
    <text evidence="2">Belongs to the TMEM14 family.</text>
</comment>
<dbReference type="EMBL" id="JAEUBD010001178">
    <property type="protein sequence ID" value="KAH3664750.1"/>
    <property type="molecule type" value="Genomic_DNA"/>
</dbReference>
<dbReference type="Gene3D" id="1.10.10.1740">
    <property type="entry name" value="Transmembrane protein 14-like"/>
    <property type="match status" value="1"/>
</dbReference>
<proteinExistence type="inferred from homology"/>
<feature type="transmembrane region" description="Helical" evidence="6">
    <location>
        <begin position="54"/>
        <end position="74"/>
    </location>
</feature>
<comment type="caution">
    <text evidence="7">The sequence shown here is derived from an EMBL/GenBank/DDBJ whole genome shotgun (WGS) entry which is preliminary data.</text>
</comment>
<dbReference type="InterPro" id="IPR044890">
    <property type="entry name" value="TMEM14_sf"/>
</dbReference>
<comment type="subcellular location">
    <subcellularLocation>
        <location evidence="1">Membrane</location>
    </subcellularLocation>
</comment>
<organism evidence="7 8">
    <name type="scientific">Ogataea polymorpha</name>
    <dbReference type="NCBI Taxonomy" id="460523"/>
    <lineage>
        <taxon>Eukaryota</taxon>
        <taxon>Fungi</taxon>
        <taxon>Dikarya</taxon>
        <taxon>Ascomycota</taxon>
        <taxon>Saccharomycotina</taxon>
        <taxon>Pichiomycetes</taxon>
        <taxon>Pichiales</taxon>
        <taxon>Pichiaceae</taxon>
        <taxon>Ogataea</taxon>
    </lineage>
</organism>
<evidence type="ECO:0008006" key="9">
    <source>
        <dbReference type="Google" id="ProtNLM"/>
    </source>
</evidence>
<keyword evidence="8" id="KW-1185">Reference proteome</keyword>
<dbReference type="PANTHER" id="PTHR12668">
    <property type="entry name" value="TRANSMEMBRANE PROTEIN 14, 15"/>
    <property type="match status" value="1"/>
</dbReference>
<feature type="transmembrane region" description="Helical" evidence="6">
    <location>
        <begin position="80"/>
        <end position="98"/>
    </location>
</feature>
<evidence type="ECO:0000313" key="8">
    <source>
        <dbReference type="Proteomes" id="UP000788993"/>
    </source>
</evidence>
<dbReference type="InterPro" id="IPR005349">
    <property type="entry name" value="TMEM14"/>
</dbReference>
<keyword evidence="3 6" id="KW-0812">Transmembrane</keyword>
<dbReference type="Pfam" id="PF03647">
    <property type="entry name" value="Tmemb_14"/>
    <property type="match status" value="1"/>
</dbReference>
<evidence type="ECO:0000256" key="3">
    <source>
        <dbReference type="ARBA" id="ARBA00022692"/>
    </source>
</evidence>
<name>A0A9P8P488_9ASCO</name>
<dbReference type="AlphaFoldDB" id="A0A9P8P488"/>
<evidence type="ECO:0000256" key="5">
    <source>
        <dbReference type="ARBA" id="ARBA00023136"/>
    </source>
</evidence>
<dbReference type="GO" id="GO:0016020">
    <property type="term" value="C:membrane"/>
    <property type="evidence" value="ECO:0007669"/>
    <property type="project" value="UniProtKB-SubCell"/>
</dbReference>